<accession>A0A420DEV8</accession>
<sequence>MIKYIPATERYHIFHPKDYFVNEDEDGIVTITSQNGETNMTLSGYESNGEVDAKVLTEFITEVTQGYELQTEPKIEQFGNGLKISGKYKKDGNDWLWKIYSEEKAIVVVSVNGDGVLSEEEIKLNEFMLDNFELYSN</sequence>
<dbReference type="Proteomes" id="UP000284892">
    <property type="component" value="Unassembled WGS sequence"/>
</dbReference>
<proteinExistence type="predicted"/>
<protein>
    <recommendedName>
        <fullName evidence="3">DUF3805 domain-containing protein</fullName>
    </recommendedName>
</protein>
<dbReference type="EMBL" id="RAQJ01000008">
    <property type="protein sequence ID" value="RKE90256.1"/>
    <property type="molecule type" value="Genomic_DNA"/>
</dbReference>
<name>A0A420DEV8_9FLAO</name>
<evidence type="ECO:0000313" key="2">
    <source>
        <dbReference type="Proteomes" id="UP000284892"/>
    </source>
</evidence>
<gene>
    <name evidence="1" type="ORF">BXY80_2723</name>
</gene>
<reference evidence="1 2" key="1">
    <citation type="submission" date="2018-09" db="EMBL/GenBank/DDBJ databases">
        <title>Genomic Encyclopedia of Archaeal and Bacterial Type Strains, Phase II (KMG-II): from individual species to whole genera.</title>
        <authorList>
            <person name="Goeker M."/>
        </authorList>
    </citation>
    <scope>NUCLEOTIDE SEQUENCE [LARGE SCALE GENOMIC DNA]</scope>
    <source>
        <strain evidence="1 2">DSM 26283</strain>
    </source>
</reference>
<evidence type="ECO:0000313" key="1">
    <source>
        <dbReference type="EMBL" id="RKE90256.1"/>
    </source>
</evidence>
<evidence type="ECO:0008006" key="3">
    <source>
        <dbReference type="Google" id="ProtNLM"/>
    </source>
</evidence>
<comment type="caution">
    <text evidence="1">The sequence shown here is derived from an EMBL/GenBank/DDBJ whole genome shotgun (WGS) entry which is preliminary data.</text>
</comment>
<dbReference type="AlphaFoldDB" id="A0A420DEV8"/>
<organism evidence="1 2">
    <name type="scientific">Ichthyenterobacterium magnum</name>
    <dbReference type="NCBI Taxonomy" id="1230530"/>
    <lineage>
        <taxon>Bacteria</taxon>
        <taxon>Pseudomonadati</taxon>
        <taxon>Bacteroidota</taxon>
        <taxon>Flavobacteriia</taxon>
        <taxon>Flavobacteriales</taxon>
        <taxon>Flavobacteriaceae</taxon>
        <taxon>Ichthyenterobacterium</taxon>
    </lineage>
</organism>
<keyword evidence="2" id="KW-1185">Reference proteome</keyword>